<dbReference type="EMBL" id="CAKMMW010000038">
    <property type="protein sequence ID" value="CAH1230659.1"/>
    <property type="molecule type" value="Genomic_DNA"/>
</dbReference>
<comment type="caution">
    <text evidence="1">The sequence shown here is derived from an EMBL/GenBank/DDBJ whole genome shotgun (WGS) entry which is preliminary data.</text>
</comment>
<evidence type="ECO:0000313" key="2">
    <source>
        <dbReference type="Proteomes" id="UP000838821"/>
    </source>
</evidence>
<sequence>MAYTKTTWLDRAVQFASRYTKSGETSTEVTLTASPGTVTQAGTPANAANLNKLEQGVADAHVTADAAVPKTLGVMRRTPPTTNLNDAIAPGIYLLGTDATYTNGVGMDYCTLTVHSSADTGYIIQEAVQVLAPYQRKYRMRTESTSGWGAWQYVWDSAKMRINSGGSYLEWNNGGTWRPVGGVTSSRKLSGTLANYGVTYNIINVTGAGSLKTFRVNNINGTDLIVTVTIDGVLYSTFSNGLVSSGSIDNYGNILSAYSNYADITFKQSLLVTMYGSNVSYTSGWSYNAQYDLS</sequence>
<reference evidence="1" key="1">
    <citation type="submission" date="2022-01" db="EMBL/GenBank/DDBJ databases">
        <authorList>
            <person name="Criscuolo A."/>
        </authorList>
    </citation>
    <scope>NUCLEOTIDE SEQUENCE</scope>
    <source>
        <strain evidence="1">CIP111891</strain>
    </source>
</reference>
<proteinExistence type="predicted"/>
<dbReference type="CDD" id="cd19958">
    <property type="entry name" value="pyocin_knob"/>
    <property type="match status" value="1"/>
</dbReference>
<dbReference type="Proteomes" id="UP000838821">
    <property type="component" value="Unassembled WGS sequence"/>
</dbReference>
<keyword evidence="2" id="KW-1185">Reference proteome</keyword>
<protein>
    <recommendedName>
        <fullName evidence="3">Tail fiber protein</fullName>
    </recommendedName>
</protein>
<accession>A0ABM9CYK8</accession>
<organism evidence="1 2">
    <name type="scientific">Paenibacillus allorhizoplanae</name>
    <dbReference type="NCBI Taxonomy" id="2905648"/>
    <lineage>
        <taxon>Bacteria</taxon>
        <taxon>Bacillati</taxon>
        <taxon>Bacillota</taxon>
        <taxon>Bacilli</taxon>
        <taxon>Bacillales</taxon>
        <taxon>Paenibacillaceae</taxon>
        <taxon>Paenibacillus</taxon>
    </lineage>
</organism>
<name>A0ABM9CYK8_9BACL</name>
<gene>
    <name evidence="1" type="ORF">PAECIP111891_06713</name>
</gene>
<evidence type="ECO:0008006" key="3">
    <source>
        <dbReference type="Google" id="ProtNLM"/>
    </source>
</evidence>
<dbReference type="RefSeq" id="WP_236293080.1">
    <property type="nucleotide sequence ID" value="NZ_CAKMMW010000038.1"/>
</dbReference>
<evidence type="ECO:0000313" key="1">
    <source>
        <dbReference type="EMBL" id="CAH1230659.1"/>
    </source>
</evidence>